<evidence type="ECO:0000313" key="16">
    <source>
        <dbReference type="EMBL" id="KAF2072288.1"/>
    </source>
</evidence>
<evidence type="ECO:0000256" key="6">
    <source>
        <dbReference type="ARBA" id="ARBA00022692"/>
    </source>
</evidence>
<evidence type="ECO:0000256" key="3">
    <source>
        <dbReference type="ARBA" id="ARBA00019082"/>
    </source>
</evidence>
<proteinExistence type="inferred from homology"/>
<feature type="compositionally biased region" description="Acidic residues" evidence="14">
    <location>
        <begin position="23"/>
        <end position="46"/>
    </location>
</feature>
<dbReference type="GO" id="GO:0006656">
    <property type="term" value="P:phosphatidylcholine biosynthetic process"/>
    <property type="evidence" value="ECO:0007669"/>
    <property type="project" value="TreeGrafter"/>
</dbReference>
<keyword evidence="17" id="KW-1185">Reference proteome</keyword>
<dbReference type="OrthoDB" id="406287at2759"/>
<dbReference type="PANTHER" id="PTHR31201">
    <property type="entry name" value="OS01G0585100 PROTEIN"/>
    <property type="match status" value="1"/>
</dbReference>
<evidence type="ECO:0000256" key="1">
    <source>
        <dbReference type="ARBA" id="ARBA00004141"/>
    </source>
</evidence>
<accession>A0A8J4PQL9</accession>
<keyword evidence="7 15" id="KW-1133">Transmembrane helix</keyword>
<dbReference type="InterPro" id="IPR021261">
    <property type="entry name" value="GPCAT"/>
</dbReference>
<dbReference type="AlphaFoldDB" id="A0A8J4PQL9"/>
<evidence type="ECO:0000256" key="8">
    <source>
        <dbReference type="ARBA" id="ARBA00023098"/>
    </source>
</evidence>
<name>A0A8J4PQL9_9MYCE</name>
<feature type="transmembrane region" description="Helical" evidence="15">
    <location>
        <begin position="394"/>
        <end position="416"/>
    </location>
</feature>
<evidence type="ECO:0000256" key="7">
    <source>
        <dbReference type="ARBA" id="ARBA00022989"/>
    </source>
</evidence>
<comment type="caution">
    <text evidence="16">The sequence shown here is derived from an EMBL/GenBank/DDBJ whole genome shotgun (WGS) entry which is preliminary data.</text>
</comment>
<evidence type="ECO:0000313" key="17">
    <source>
        <dbReference type="Proteomes" id="UP000695562"/>
    </source>
</evidence>
<evidence type="ECO:0000256" key="13">
    <source>
        <dbReference type="SAM" id="Coils"/>
    </source>
</evidence>
<reference evidence="16" key="1">
    <citation type="submission" date="2020-01" db="EMBL/GenBank/DDBJ databases">
        <title>Development of genomics and gene disruption for Polysphondylium violaceum indicates a role for the polyketide synthase stlB in stalk morphogenesis.</title>
        <authorList>
            <person name="Narita B."/>
            <person name="Kawabe Y."/>
            <person name="Kin K."/>
            <person name="Saito T."/>
            <person name="Gibbs R."/>
            <person name="Kuspa A."/>
            <person name="Muzny D."/>
            <person name="Queller D."/>
            <person name="Richards S."/>
            <person name="Strassman J."/>
            <person name="Sucgang R."/>
            <person name="Worley K."/>
            <person name="Schaap P."/>
        </authorList>
    </citation>
    <scope>NUCLEOTIDE SEQUENCE</scope>
    <source>
        <strain evidence="16">QSvi11</strain>
    </source>
</reference>
<feature type="transmembrane region" description="Helical" evidence="15">
    <location>
        <begin position="331"/>
        <end position="349"/>
    </location>
</feature>
<feature type="transmembrane region" description="Helical" evidence="15">
    <location>
        <begin position="472"/>
        <end position="490"/>
    </location>
</feature>
<dbReference type="Proteomes" id="UP000695562">
    <property type="component" value="Unassembled WGS sequence"/>
</dbReference>
<dbReference type="Pfam" id="PF10998">
    <property type="entry name" value="DUF2838"/>
    <property type="match status" value="1"/>
</dbReference>
<feature type="transmembrane region" description="Helical" evidence="15">
    <location>
        <begin position="228"/>
        <end position="247"/>
    </location>
</feature>
<feature type="transmembrane region" description="Helical" evidence="15">
    <location>
        <begin position="422"/>
        <end position="442"/>
    </location>
</feature>
<feature type="compositionally biased region" description="Polar residues" evidence="14">
    <location>
        <begin position="54"/>
        <end position="76"/>
    </location>
</feature>
<organism evidence="16 17">
    <name type="scientific">Polysphondylium violaceum</name>
    <dbReference type="NCBI Taxonomy" id="133409"/>
    <lineage>
        <taxon>Eukaryota</taxon>
        <taxon>Amoebozoa</taxon>
        <taxon>Evosea</taxon>
        <taxon>Eumycetozoa</taxon>
        <taxon>Dictyostelia</taxon>
        <taxon>Dictyosteliales</taxon>
        <taxon>Dictyosteliaceae</taxon>
        <taxon>Polysphondylium</taxon>
    </lineage>
</organism>
<dbReference type="GO" id="GO:0016020">
    <property type="term" value="C:membrane"/>
    <property type="evidence" value="ECO:0007669"/>
    <property type="project" value="UniProtKB-SubCell"/>
</dbReference>
<keyword evidence="8" id="KW-0443">Lipid metabolism</keyword>
<keyword evidence="5" id="KW-0808">Transferase</keyword>
<evidence type="ECO:0000256" key="12">
    <source>
        <dbReference type="ARBA" id="ARBA00023315"/>
    </source>
</evidence>
<feature type="transmembrane region" description="Helical" evidence="15">
    <location>
        <begin position="202"/>
        <end position="221"/>
    </location>
</feature>
<comment type="subcellular location">
    <subcellularLocation>
        <location evidence="1">Membrane</location>
        <topology evidence="1">Multi-pass membrane protein</topology>
    </subcellularLocation>
</comment>
<dbReference type="EMBL" id="AJWJ01000293">
    <property type="protein sequence ID" value="KAF2072288.1"/>
    <property type="molecule type" value="Genomic_DNA"/>
</dbReference>
<feature type="region of interest" description="Disordered" evidence="14">
    <location>
        <begin position="1"/>
        <end position="94"/>
    </location>
</feature>
<evidence type="ECO:0000256" key="14">
    <source>
        <dbReference type="SAM" id="MobiDB-lite"/>
    </source>
</evidence>
<comment type="similarity">
    <text evidence="2">Belongs to the GPC1 family.</text>
</comment>
<feature type="transmembrane region" description="Helical" evidence="15">
    <location>
        <begin position="179"/>
        <end position="196"/>
    </location>
</feature>
<keyword evidence="11" id="KW-1208">Phospholipid metabolism</keyword>
<sequence length="496" mass="57934">MKVLDSNTTQNIASNSNVHHTDDEDLDLISSEDYDFDDEEDEDDEYNILRDGASFTTKRVTTASSSPETSPDMNDNGTKKSGLSDYDEDSSSSSRELPLFNLFQKFLNREAIKKLQHRHALLNNRLERLKKVVDPKIIREKGQSLKNEKDKIKELIKIKKNQLNNHMNAPPFIRLMDKCAFTLGLIVLCASEFVLLRSPEKLYLWYTALIIPLMVFRFFMYHKAKYHYFMLDFCYLCQFLLLFYLFGHKYIFGTSVTPSLFKLVFALTNGPLAWGTIIWRNSLVFHDVDKLTSVVLHLCPPIVTYCLRWYPNSFPFEQACGGEACTLDFKQTIVIPVLLYVFWQFFYYIKTEVIDLKKLENDKDIMTSLRWMSVKQPHPLYKLCLRHGIKLDPVIILMAVQMAYTVLTLITLPLLISSFWLHTFFLIGIFICVSWNGASYYFDYFSESYSKRLHSDIQKDSHDKNSLKIGSFYAFLKFFTLFFASLFLYLKVILSI</sequence>
<evidence type="ECO:0000256" key="10">
    <source>
        <dbReference type="ARBA" id="ARBA00023209"/>
    </source>
</evidence>
<protein>
    <recommendedName>
        <fullName evidence="3">Glycerophosphocholine acyltransferase 1</fullName>
    </recommendedName>
</protein>
<gene>
    <name evidence="16" type="ORF">CYY_006395</name>
</gene>
<feature type="compositionally biased region" description="Polar residues" evidence="14">
    <location>
        <begin position="1"/>
        <end position="18"/>
    </location>
</feature>
<feature type="transmembrane region" description="Helical" evidence="15">
    <location>
        <begin position="259"/>
        <end position="279"/>
    </location>
</feature>
<evidence type="ECO:0000256" key="5">
    <source>
        <dbReference type="ARBA" id="ARBA00022679"/>
    </source>
</evidence>
<keyword evidence="10" id="KW-0594">Phospholipid biosynthesis</keyword>
<dbReference type="PANTHER" id="PTHR31201:SF1">
    <property type="entry name" value="GLYCEROPHOSPHOCHOLINE ACYLTRANSFERASE 1"/>
    <property type="match status" value="1"/>
</dbReference>
<keyword evidence="9 15" id="KW-0472">Membrane</keyword>
<evidence type="ECO:0000256" key="15">
    <source>
        <dbReference type="SAM" id="Phobius"/>
    </source>
</evidence>
<keyword evidence="13" id="KW-0175">Coiled coil</keyword>
<keyword evidence="12" id="KW-0012">Acyltransferase</keyword>
<evidence type="ECO:0000256" key="4">
    <source>
        <dbReference type="ARBA" id="ARBA00022516"/>
    </source>
</evidence>
<keyword evidence="6 15" id="KW-0812">Transmembrane</keyword>
<evidence type="ECO:0000256" key="9">
    <source>
        <dbReference type="ARBA" id="ARBA00023136"/>
    </source>
</evidence>
<evidence type="ECO:0000256" key="2">
    <source>
        <dbReference type="ARBA" id="ARBA00006675"/>
    </source>
</evidence>
<dbReference type="GO" id="GO:0016746">
    <property type="term" value="F:acyltransferase activity"/>
    <property type="evidence" value="ECO:0007669"/>
    <property type="project" value="UniProtKB-KW"/>
</dbReference>
<keyword evidence="4" id="KW-0444">Lipid biosynthesis</keyword>
<feature type="coiled-coil region" evidence="13">
    <location>
        <begin position="112"/>
        <end position="165"/>
    </location>
</feature>
<evidence type="ECO:0000256" key="11">
    <source>
        <dbReference type="ARBA" id="ARBA00023264"/>
    </source>
</evidence>